<accession>A0A514LLA2</accession>
<protein>
    <submittedName>
        <fullName evidence="3">DUF58 domain-containing protein</fullName>
    </submittedName>
</protein>
<evidence type="ECO:0000313" key="3">
    <source>
        <dbReference type="EMBL" id="QDI92596.1"/>
    </source>
</evidence>
<keyword evidence="1" id="KW-0812">Transmembrane</keyword>
<evidence type="ECO:0000259" key="2">
    <source>
        <dbReference type="Pfam" id="PF01882"/>
    </source>
</evidence>
<feature type="transmembrane region" description="Helical" evidence="1">
    <location>
        <begin position="37"/>
        <end position="58"/>
    </location>
</feature>
<keyword evidence="1" id="KW-0472">Membrane</keyword>
<gene>
    <name evidence="3" type="ORF">EPH95_16580</name>
</gene>
<evidence type="ECO:0000256" key="1">
    <source>
        <dbReference type="SAM" id="Phobius"/>
    </source>
</evidence>
<dbReference type="EMBL" id="CP035485">
    <property type="protein sequence ID" value="QDI92596.1"/>
    <property type="molecule type" value="Genomic_DNA"/>
</dbReference>
<dbReference type="Proteomes" id="UP000319756">
    <property type="component" value="Chromosome"/>
</dbReference>
<reference evidence="4" key="1">
    <citation type="submission" date="2019-01" db="EMBL/GenBank/DDBJ databases">
        <title>Genomic analysis of Salicibibacter sp. NKC3-5.</title>
        <authorList>
            <person name="Oh Y.J."/>
        </authorList>
    </citation>
    <scope>NUCLEOTIDE SEQUENCE [LARGE SCALE GENOMIC DNA]</scope>
    <source>
        <strain evidence="4">NKC3-5</strain>
    </source>
</reference>
<organism evidence="3 4">
    <name type="scientific">Salicibibacter halophilus</name>
    <dbReference type="NCBI Taxonomy" id="2502791"/>
    <lineage>
        <taxon>Bacteria</taxon>
        <taxon>Bacillati</taxon>
        <taxon>Bacillota</taxon>
        <taxon>Bacilli</taxon>
        <taxon>Bacillales</taxon>
        <taxon>Bacillaceae</taxon>
        <taxon>Salicibibacter</taxon>
    </lineage>
</organism>
<keyword evidence="4" id="KW-1185">Reference proteome</keyword>
<keyword evidence="1" id="KW-1133">Transmembrane helix</keyword>
<dbReference type="KEGG" id="sale:EPH95_16580"/>
<dbReference type="PANTHER" id="PTHR34351">
    <property type="entry name" value="SLR1927 PROTEIN-RELATED"/>
    <property type="match status" value="1"/>
</dbReference>
<sequence length="386" mass="43928">MRHRWRQARRVIAALFLPAILFWHAMVQGGFVSWFLFYSVSALLLAGFALAAFPLRFLRAERSVTNRHLSQGETVKVQVTIYKTRHWPCFFVGVRDQVPNGVTLESDPGAFFFMMLSRKKTYNYLIKAEKRGSYMYDAVHVENGDPFGFLKNQKYLSAISEMLVYPRIKPLPFKLQNERGQRAETDRAGAQRFTHEETSHFSGVREYVAGDRLSSIDWKVSARLGSLATKEFDTEEGEGFTILLDTRVRSEHSFEAAVEWAAASVNGVYEKHSLLNFAALGTQPVVTQTGNNRAHMRQVMKELAKIEPSFPGATGELANDRTPLPITFSFLQTVIYAVPEMNAATFQEIKRLQQQRLDVLVLYSEREAYHLPLKQRGVQSFAMPTG</sequence>
<dbReference type="PANTHER" id="PTHR34351:SF2">
    <property type="entry name" value="DUF58 DOMAIN-CONTAINING PROTEIN"/>
    <property type="match status" value="1"/>
</dbReference>
<dbReference type="AlphaFoldDB" id="A0A514LLA2"/>
<dbReference type="RefSeq" id="WP_142091099.1">
    <property type="nucleotide sequence ID" value="NZ_CP035485.1"/>
</dbReference>
<evidence type="ECO:0000313" key="4">
    <source>
        <dbReference type="Proteomes" id="UP000319756"/>
    </source>
</evidence>
<feature type="domain" description="DUF58" evidence="2">
    <location>
        <begin position="204"/>
        <end position="321"/>
    </location>
</feature>
<proteinExistence type="predicted"/>
<name>A0A514LLA2_9BACI</name>
<dbReference type="InterPro" id="IPR002881">
    <property type="entry name" value="DUF58"/>
</dbReference>
<dbReference type="Pfam" id="PF01882">
    <property type="entry name" value="DUF58"/>
    <property type="match status" value="1"/>
</dbReference>
<dbReference type="OrthoDB" id="140416at2"/>